<dbReference type="EMBL" id="BART01000638">
    <property type="protein sequence ID" value="GAG73973.1"/>
    <property type="molecule type" value="Genomic_DNA"/>
</dbReference>
<organism evidence="1">
    <name type="scientific">marine sediment metagenome</name>
    <dbReference type="NCBI Taxonomy" id="412755"/>
    <lineage>
        <taxon>unclassified sequences</taxon>
        <taxon>metagenomes</taxon>
        <taxon>ecological metagenomes</taxon>
    </lineage>
</organism>
<name>X1ANV9_9ZZZZ</name>
<protein>
    <submittedName>
        <fullName evidence="1">Uncharacterized protein</fullName>
    </submittedName>
</protein>
<evidence type="ECO:0000313" key="1">
    <source>
        <dbReference type="EMBL" id="GAG73973.1"/>
    </source>
</evidence>
<sequence>MIDTIVLTIPKDKYIILDHDKFNPSTRGLFKSPYYPLGARSNFKCTQNPTKTELLKGIYKPRLTVTKRIRKGYFEIPLKIEFSIPKLIYGNNFDEIQEEDFRNVIKKLKKKLKDMDILIRDIDLINAQVSAIHFSKNIALTDFSTCSMVIKELAKINLTKRLDLNKTSFRNEGQIIYFHCNSYEIAIYDKIKELEQAKISEKRSIESDSLIQLNLFDNLNIKNLLKY</sequence>
<proteinExistence type="predicted"/>
<dbReference type="AlphaFoldDB" id="X1ANV9"/>
<gene>
    <name evidence="1" type="ORF">S01H4_02785</name>
</gene>
<comment type="caution">
    <text evidence="1">The sequence shown here is derived from an EMBL/GenBank/DDBJ whole genome shotgun (WGS) entry which is preliminary data.</text>
</comment>
<reference evidence="1" key="1">
    <citation type="journal article" date="2014" name="Front. Microbiol.">
        <title>High frequency of phylogenetically diverse reductive dehalogenase-homologous genes in deep subseafloor sedimentary metagenomes.</title>
        <authorList>
            <person name="Kawai M."/>
            <person name="Futagami T."/>
            <person name="Toyoda A."/>
            <person name="Takaki Y."/>
            <person name="Nishi S."/>
            <person name="Hori S."/>
            <person name="Arai W."/>
            <person name="Tsubouchi T."/>
            <person name="Morono Y."/>
            <person name="Uchiyama I."/>
            <person name="Ito T."/>
            <person name="Fujiyama A."/>
            <person name="Inagaki F."/>
            <person name="Takami H."/>
        </authorList>
    </citation>
    <scope>NUCLEOTIDE SEQUENCE</scope>
    <source>
        <strain evidence="1">Expedition CK06-06</strain>
    </source>
</reference>
<accession>X1ANV9</accession>